<protein>
    <recommendedName>
        <fullName evidence="3">HTH araC/xylS-type domain-containing protein</fullName>
    </recommendedName>
</protein>
<dbReference type="SMART" id="SM00028">
    <property type="entry name" value="TPR"/>
    <property type="match status" value="3"/>
</dbReference>
<dbReference type="Pfam" id="PF12833">
    <property type="entry name" value="HTH_18"/>
    <property type="match status" value="1"/>
</dbReference>
<keyword evidence="2" id="KW-1133">Transmembrane helix</keyword>
<keyword evidence="1" id="KW-0238">DNA-binding</keyword>
<dbReference type="SUPFAM" id="SSF48452">
    <property type="entry name" value="TPR-like"/>
    <property type="match status" value="1"/>
</dbReference>
<dbReference type="PANTHER" id="PTHR43280:SF2">
    <property type="entry name" value="HTH-TYPE TRANSCRIPTIONAL REGULATOR EXSA"/>
    <property type="match status" value="1"/>
</dbReference>
<dbReference type="Gene3D" id="1.10.10.60">
    <property type="entry name" value="Homeodomain-like"/>
    <property type="match status" value="2"/>
</dbReference>
<dbReference type="Gene3D" id="1.25.40.10">
    <property type="entry name" value="Tetratricopeptide repeat domain"/>
    <property type="match status" value="2"/>
</dbReference>
<feature type="domain" description="HTH araC/xylS-type" evidence="3">
    <location>
        <begin position="410"/>
        <end position="514"/>
    </location>
</feature>
<dbReference type="PROSITE" id="PS01124">
    <property type="entry name" value="HTH_ARAC_FAMILY_2"/>
    <property type="match status" value="1"/>
</dbReference>
<proteinExistence type="predicted"/>
<evidence type="ECO:0000256" key="2">
    <source>
        <dbReference type="SAM" id="Phobius"/>
    </source>
</evidence>
<dbReference type="InterPro" id="IPR011990">
    <property type="entry name" value="TPR-like_helical_dom_sf"/>
</dbReference>
<keyword evidence="2" id="KW-0812">Transmembrane</keyword>
<evidence type="ECO:0000256" key="1">
    <source>
        <dbReference type="ARBA" id="ARBA00023125"/>
    </source>
</evidence>
<keyword evidence="2" id="KW-0472">Membrane</keyword>
<sequence>MSKSLLKIVFLFVMILLPAQEKNIFDQVYEKSISEIHKKEASQLIKRADSLYISAQMPLDKVKVLMTSANAYQQLGDIKKSICYAEKANMGINHVDNPEWGARIQLFLAQKYRLVGLYERSKKYTSEGFQRTKAIEDSAIYYQLLGELYQEMAYYESNVGNHEKAIYNLKQSLWAFEKVNDPTIVYHIANSYQLLGGIFSKQQNYELSEKHYIRADSLLQGSSFLSGWIYNGLGEIRLKQKKWAEAKLYLDKAEHIAENFTHFDLKKAVYANINDYYEGINDSYKASLYTKKYVKVYDESNIKNPIFSRDVTTTSKRMVHISIVKNIMIIALCMILISLIIFFKVRQKQQHIKFKSIIRKQKKQNQDQDVVELFHIGDVSRMNTEYINDNVIKKRNESLMTSETEAKLLELLDDFEKGHLYNNKNMSLPFLAGELNTNTKYLSYVINQHKSVDFKTYINRLRIHYIVDKLVHDERYRQYKISILAEECGFSSHSKFASVFKIVTNFSPSVYIKLLESGNNQENNIHFPENN</sequence>
<dbReference type="RefSeq" id="WP_162032807.1">
    <property type="nucleotide sequence ID" value="NZ_CACVBR010000015.1"/>
</dbReference>
<dbReference type="AlphaFoldDB" id="A0A6N4X5G1"/>
<gene>
    <name evidence="4" type="ORF">CHRY9293_02004</name>
</gene>
<dbReference type="PANTHER" id="PTHR43280">
    <property type="entry name" value="ARAC-FAMILY TRANSCRIPTIONAL REGULATOR"/>
    <property type="match status" value="1"/>
</dbReference>
<organism evidence="4 5">
    <name type="scientific">Chryseobacterium potabilaquae</name>
    <dbReference type="NCBI Taxonomy" id="2675057"/>
    <lineage>
        <taxon>Bacteria</taxon>
        <taxon>Pseudomonadati</taxon>
        <taxon>Bacteroidota</taxon>
        <taxon>Flavobacteriia</taxon>
        <taxon>Flavobacteriales</taxon>
        <taxon>Weeksellaceae</taxon>
        <taxon>Chryseobacterium group</taxon>
        <taxon>Chryseobacterium</taxon>
    </lineage>
</organism>
<evidence type="ECO:0000313" key="4">
    <source>
        <dbReference type="EMBL" id="CAA7195848.1"/>
    </source>
</evidence>
<dbReference type="SMART" id="SM00342">
    <property type="entry name" value="HTH_ARAC"/>
    <property type="match status" value="1"/>
</dbReference>
<feature type="transmembrane region" description="Helical" evidence="2">
    <location>
        <begin position="327"/>
        <end position="345"/>
    </location>
</feature>
<evidence type="ECO:0000259" key="3">
    <source>
        <dbReference type="PROSITE" id="PS01124"/>
    </source>
</evidence>
<dbReference type="InterPro" id="IPR018060">
    <property type="entry name" value="HTH_AraC"/>
</dbReference>
<keyword evidence="5" id="KW-1185">Reference proteome</keyword>
<dbReference type="GO" id="GO:0003700">
    <property type="term" value="F:DNA-binding transcription factor activity"/>
    <property type="evidence" value="ECO:0007669"/>
    <property type="project" value="InterPro"/>
</dbReference>
<evidence type="ECO:0000313" key="5">
    <source>
        <dbReference type="Proteomes" id="UP000445144"/>
    </source>
</evidence>
<accession>A0A6N4X5G1</accession>
<dbReference type="EMBL" id="CACVBR010000015">
    <property type="protein sequence ID" value="CAA7195848.1"/>
    <property type="molecule type" value="Genomic_DNA"/>
</dbReference>
<dbReference type="Proteomes" id="UP000445144">
    <property type="component" value="Unassembled WGS sequence"/>
</dbReference>
<dbReference type="InterPro" id="IPR019734">
    <property type="entry name" value="TPR_rpt"/>
</dbReference>
<dbReference type="GO" id="GO:0043565">
    <property type="term" value="F:sequence-specific DNA binding"/>
    <property type="evidence" value="ECO:0007669"/>
    <property type="project" value="InterPro"/>
</dbReference>
<name>A0A6N4X5G1_9FLAO</name>
<reference evidence="4 5" key="1">
    <citation type="submission" date="2020-01" db="EMBL/GenBank/DDBJ databases">
        <authorList>
            <person name="Rodrigo-Torres L."/>
            <person name="Arahal R. D."/>
            <person name="Lucena T."/>
        </authorList>
    </citation>
    <scope>NUCLEOTIDE SEQUENCE [LARGE SCALE GENOMIC DNA]</scope>
    <source>
        <strain evidence="4 5">CECT 9293</strain>
    </source>
</reference>